<reference evidence="4" key="1">
    <citation type="submission" date="2014-12" db="EMBL/GenBank/DDBJ databases">
        <title>Insight into the proteome of Arion vulgaris.</title>
        <authorList>
            <person name="Aradska J."/>
            <person name="Bulat T."/>
            <person name="Smidak R."/>
            <person name="Sarate P."/>
            <person name="Gangsoo J."/>
            <person name="Sialana F."/>
            <person name="Bilban M."/>
            <person name="Lubec G."/>
        </authorList>
    </citation>
    <scope>NUCLEOTIDE SEQUENCE</scope>
    <source>
        <tissue evidence="4">Skin</tissue>
    </source>
</reference>
<organism evidence="4">
    <name type="scientific">Arion vulgaris</name>
    <dbReference type="NCBI Taxonomy" id="1028688"/>
    <lineage>
        <taxon>Eukaryota</taxon>
        <taxon>Metazoa</taxon>
        <taxon>Spiralia</taxon>
        <taxon>Lophotrochozoa</taxon>
        <taxon>Mollusca</taxon>
        <taxon>Gastropoda</taxon>
        <taxon>Heterobranchia</taxon>
        <taxon>Euthyneura</taxon>
        <taxon>Panpulmonata</taxon>
        <taxon>Eupulmonata</taxon>
        <taxon>Stylommatophora</taxon>
        <taxon>Helicina</taxon>
        <taxon>Arionoidea</taxon>
        <taxon>Arionidae</taxon>
        <taxon>Arion</taxon>
    </lineage>
</organism>
<evidence type="ECO:0000259" key="3">
    <source>
        <dbReference type="PROSITE" id="PS01225"/>
    </source>
</evidence>
<dbReference type="SMART" id="SM00041">
    <property type="entry name" value="CT"/>
    <property type="match status" value="1"/>
</dbReference>
<dbReference type="AlphaFoldDB" id="A0A0B6ZZN1"/>
<dbReference type="InterPro" id="IPR036383">
    <property type="entry name" value="TSP1_rpt_sf"/>
</dbReference>
<dbReference type="InterPro" id="IPR000884">
    <property type="entry name" value="TSP1_rpt"/>
</dbReference>
<feature type="domain" description="CTCK" evidence="3">
    <location>
        <begin position="583"/>
        <end position="682"/>
    </location>
</feature>
<dbReference type="CDD" id="cd19941">
    <property type="entry name" value="TIL"/>
    <property type="match status" value="1"/>
</dbReference>
<gene>
    <name evidence="4" type="primary">ORF86132</name>
</gene>
<feature type="non-terminal residue" evidence="4">
    <location>
        <position position="1"/>
    </location>
</feature>
<dbReference type="SMART" id="SM00209">
    <property type="entry name" value="TSP1"/>
    <property type="match status" value="2"/>
</dbReference>
<name>A0A0B6ZZN1_9EUPU</name>
<dbReference type="InterPro" id="IPR036084">
    <property type="entry name" value="Ser_inhib-like_sf"/>
</dbReference>
<comment type="caution">
    <text evidence="2">Lacks conserved residue(s) required for the propagation of feature annotation.</text>
</comment>
<evidence type="ECO:0000256" key="2">
    <source>
        <dbReference type="PROSITE-ProRule" id="PRU00039"/>
    </source>
</evidence>
<dbReference type="Gene3D" id="2.20.100.10">
    <property type="entry name" value="Thrombospondin type-1 (TSP1) repeat"/>
    <property type="match status" value="1"/>
</dbReference>
<dbReference type="PROSITE" id="PS01225">
    <property type="entry name" value="CTCK_2"/>
    <property type="match status" value="1"/>
</dbReference>
<accession>A0A0B6ZZN1</accession>
<dbReference type="SUPFAM" id="SSF82895">
    <property type="entry name" value="TSP-1 type 1 repeat"/>
    <property type="match status" value="1"/>
</dbReference>
<proteinExistence type="predicted"/>
<dbReference type="EMBL" id="HACG01026431">
    <property type="protein sequence ID" value="CEK73296.1"/>
    <property type="molecule type" value="Transcribed_RNA"/>
</dbReference>
<keyword evidence="1" id="KW-1015">Disulfide bond</keyword>
<sequence>SPSSQPTGTTPSSTVSPLECTDLTSLTTEEKKRLPLSEIILSPINDNVIRNGNVYTVAQGEKDLILVYTFHLGGTMKHMSTSNDGTTTTFTVLNNNMEPVKTINSIDSSSPDGTPTKDVYSLEIPEGGSLSVHVTGSPDGFNVTTFIFEVCLPESTHCLLDYDSIKHALGFIPYKNQLGVDEDNEVVHIGHDGDILENGVVVKGSCYHCECVGINMVCNITDDCDVCPTTPHEECVGDCDNAKIVKTFDTPGVKGHCAGEPESCTPDNCATTPNPSCPGSWSSWTPCTIGSCKQHRNRTCPDDCDCNDFNLFEARDCPGCQTTIASTPYECKENEVLKCVTKEQDCEQTCSVFVTNSSCNMHSDDDQCTDRCVCEDGYKKNPDGDCIKEEQCECYDPDTQQFVPQYVTVKKEKCLICTCEGHEMSCTDIPDCCEVGPWSDWSECSQTCGAATRYRTRDKYGPGDSCKEDKTEEIEQCKLAECPCVDQNNKTREHGETYGDECHECECLYGVEQCGKINREDIWKSDDCTEVCYCDTDGKKHCDEVSISDKCYDALYKCNNASVTQVPTGDVCCPDCVAIQSPCKYEAVKSEVLEVNSTEHGLCKSEPVEIGLCSGSCGDSTDSSKSLEFDARTSKFELAMQSSCQCCKATLEEKSVSFTCPDSTVLTYGASYIASCSCDKCGN</sequence>
<evidence type="ECO:0000256" key="1">
    <source>
        <dbReference type="ARBA" id="ARBA00023157"/>
    </source>
</evidence>
<dbReference type="Pfam" id="PF00090">
    <property type="entry name" value="TSP_1"/>
    <property type="match status" value="1"/>
</dbReference>
<dbReference type="PROSITE" id="PS50092">
    <property type="entry name" value="TSP1"/>
    <property type="match status" value="2"/>
</dbReference>
<evidence type="ECO:0000313" key="4">
    <source>
        <dbReference type="EMBL" id="CEK73296.1"/>
    </source>
</evidence>
<dbReference type="InterPro" id="IPR006207">
    <property type="entry name" value="Cys_knot_C"/>
</dbReference>
<protein>
    <recommendedName>
        <fullName evidence="3">CTCK domain-containing protein</fullName>
    </recommendedName>
</protein>
<dbReference type="SUPFAM" id="SSF57567">
    <property type="entry name" value="Serine protease inhibitors"/>
    <property type="match status" value="1"/>
</dbReference>